<keyword evidence="4" id="KW-0547">Nucleotide-binding</keyword>
<feature type="domain" description="RRM" evidence="10">
    <location>
        <begin position="6"/>
        <end position="83"/>
    </location>
</feature>
<dbReference type="EMBL" id="JBBWWR010000014">
    <property type="protein sequence ID" value="KAK8953568.1"/>
    <property type="molecule type" value="Genomic_DNA"/>
</dbReference>
<evidence type="ECO:0000313" key="12">
    <source>
        <dbReference type="Proteomes" id="UP001412067"/>
    </source>
</evidence>
<dbReference type="InterPro" id="IPR000504">
    <property type="entry name" value="RRM_dom"/>
</dbReference>
<keyword evidence="11" id="KW-0687">Ribonucleoprotein</keyword>
<organism evidence="11 12">
    <name type="scientific">Platanthera guangdongensis</name>
    <dbReference type="NCBI Taxonomy" id="2320717"/>
    <lineage>
        <taxon>Eukaryota</taxon>
        <taxon>Viridiplantae</taxon>
        <taxon>Streptophyta</taxon>
        <taxon>Embryophyta</taxon>
        <taxon>Tracheophyta</taxon>
        <taxon>Spermatophyta</taxon>
        <taxon>Magnoliopsida</taxon>
        <taxon>Liliopsida</taxon>
        <taxon>Asparagales</taxon>
        <taxon>Orchidaceae</taxon>
        <taxon>Orchidoideae</taxon>
        <taxon>Orchideae</taxon>
        <taxon>Orchidinae</taxon>
        <taxon>Platanthera</taxon>
    </lineage>
</organism>
<sequence>MDSDHGKLFIGGISWETTEEKLSDYFGKYGDVLQTVVMRDKITGKPRGFGFVVFADPTIVDRVLQDTHTIDDRMMSHIQRRSFTTLGSLLHHLSRLPTDSSYCCFGQQEDVHYLMEHLRDLEPMYSKDARRRHEAAFVRWFEIHLDRDLINEEENTYEHRHELDHLKPEFEFSLPNENHVMYDLISSLHRIYNVWRSRFHSEHYLKWSTDAQRREHCPKDIDPEQWSWLIGYWGSAKFKAKGQYEKAAAHLSHLLQSEEAFHSLHAGKPYSGALTATGNEMNAIHALARFDEDGNIMAIKLHRLGKVSFRAVISKRDYLRHRRIYNWLYLSRLSALKEYAFMMVLLKFDCVFLFQVY</sequence>
<dbReference type="InterPro" id="IPR053260">
    <property type="entry name" value="hnRNP"/>
</dbReference>
<dbReference type="Gene3D" id="3.30.200.20">
    <property type="entry name" value="Phosphorylase Kinase, domain 1"/>
    <property type="match status" value="1"/>
</dbReference>
<keyword evidence="6" id="KW-0067">ATP-binding</keyword>
<dbReference type="PANTHER" id="PTHR48035:SF2">
    <property type="entry name" value="RNA-BINDING REGION RNP-1 DOMAIN-CONTAINING PROTEIN"/>
    <property type="match status" value="1"/>
</dbReference>
<evidence type="ECO:0000256" key="2">
    <source>
        <dbReference type="ARBA" id="ARBA00022527"/>
    </source>
</evidence>
<dbReference type="EC" id="2.7.11.1" evidence="1"/>
<evidence type="ECO:0000256" key="9">
    <source>
        <dbReference type="PROSITE-ProRule" id="PRU00176"/>
    </source>
</evidence>
<dbReference type="InterPro" id="IPR018934">
    <property type="entry name" value="RIO_dom"/>
</dbReference>
<keyword evidence="2" id="KW-0723">Serine/threonine-protein kinase</keyword>
<accession>A0ABR2LYW6</accession>
<name>A0ABR2LYW6_9ASPA</name>
<evidence type="ECO:0000256" key="4">
    <source>
        <dbReference type="ARBA" id="ARBA00022741"/>
    </source>
</evidence>
<reference evidence="11 12" key="1">
    <citation type="journal article" date="2022" name="Nat. Plants">
        <title>Genomes of leafy and leafless Platanthera orchids illuminate the evolution of mycoheterotrophy.</title>
        <authorList>
            <person name="Li M.H."/>
            <person name="Liu K.W."/>
            <person name="Li Z."/>
            <person name="Lu H.C."/>
            <person name="Ye Q.L."/>
            <person name="Zhang D."/>
            <person name="Wang J.Y."/>
            <person name="Li Y.F."/>
            <person name="Zhong Z.M."/>
            <person name="Liu X."/>
            <person name="Yu X."/>
            <person name="Liu D.K."/>
            <person name="Tu X.D."/>
            <person name="Liu B."/>
            <person name="Hao Y."/>
            <person name="Liao X.Y."/>
            <person name="Jiang Y.T."/>
            <person name="Sun W.H."/>
            <person name="Chen J."/>
            <person name="Chen Y.Q."/>
            <person name="Ai Y."/>
            <person name="Zhai J.W."/>
            <person name="Wu S.S."/>
            <person name="Zhou Z."/>
            <person name="Hsiao Y.Y."/>
            <person name="Wu W.L."/>
            <person name="Chen Y.Y."/>
            <person name="Lin Y.F."/>
            <person name="Hsu J.L."/>
            <person name="Li C.Y."/>
            <person name="Wang Z.W."/>
            <person name="Zhao X."/>
            <person name="Zhong W.Y."/>
            <person name="Ma X.K."/>
            <person name="Ma L."/>
            <person name="Huang J."/>
            <person name="Chen G.Z."/>
            <person name="Huang M.Z."/>
            <person name="Huang L."/>
            <person name="Peng D.H."/>
            <person name="Luo Y.B."/>
            <person name="Zou S.Q."/>
            <person name="Chen S.P."/>
            <person name="Lan S."/>
            <person name="Tsai W.C."/>
            <person name="Van de Peer Y."/>
            <person name="Liu Z.J."/>
        </authorList>
    </citation>
    <scope>NUCLEOTIDE SEQUENCE [LARGE SCALE GENOMIC DNA]</scope>
    <source>
        <strain evidence="11">Lor288</strain>
    </source>
</reference>
<evidence type="ECO:0000259" key="10">
    <source>
        <dbReference type="PROSITE" id="PS50102"/>
    </source>
</evidence>
<keyword evidence="3" id="KW-0808">Transferase</keyword>
<dbReference type="CDD" id="cd12325">
    <property type="entry name" value="RRM1_hnRNPA_hnRNPD_like"/>
    <property type="match status" value="1"/>
</dbReference>
<dbReference type="PROSITE" id="PS50102">
    <property type="entry name" value="RRM"/>
    <property type="match status" value="1"/>
</dbReference>
<keyword evidence="9" id="KW-0694">RNA-binding</keyword>
<evidence type="ECO:0000256" key="7">
    <source>
        <dbReference type="ARBA" id="ARBA00047899"/>
    </source>
</evidence>
<comment type="catalytic activity">
    <reaction evidence="8">
        <text>L-seryl-[protein] + ATP = O-phospho-L-seryl-[protein] + ADP + H(+)</text>
        <dbReference type="Rhea" id="RHEA:17989"/>
        <dbReference type="Rhea" id="RHEA-COMP:9863"/>
        <dbReference type="Rhea" id="RHEA-COMP:11604"/>
        <dbReference type="ChEBI" id="CHEBI:15378"/>
        <dbReference type="ChEBI" id="CHEBI:29999"/>
        <dbReference type="ChEBI" id="CHEBI:30616"/>
        <dbReference type="ChEBI" id="CHEBI:83421"/>
        <dbReference type="ChEBI" id="CHEBI:456216"/>
        <dbReference type="EC" id="2.7.11.1"/>
    </reaction>
</comment>
<evidence type="ECO:0000256" key="8">
    <source>
        <dbReference type="ARBA" id="ARBA00048679"/>
    </source>
</evidence>
<dbReference type="Pfam" id="PF00076">
    <property type="entry name" value="RRM_1"/>
    <property type="match status" value="1"/>
</dbReference>
<evidence type="ECO:0000256" key="3">
    <source>
        <dbReference type="ARBA" id="ARBA00022679"/>
    </source>
</evidence>
<dbReference type="InterPro" id="IPR035979">
    <property type="entry name" value="RBD_domain_sf"/>
</dbReference>
<protein>
    <recommendedName>
        <fullName evidence="1">non-specific serine/threonine protein kinase</fullName>
        <ecNumber evidence="1">2.7.11.1</ecNumber>
    </recommendedName>
</protein>
<dbReference type="SUPFAM" id="SSF54928">
    <property type="entry name" value="RNA-binding domain, RBD"/>
    <property type="match status" value="1"/>
</dbReference>
<keyword evidence="5" id="KW-0418">Kinase</keyword>
<evidence type="ECO:0000256" key="1">
    <source>
        <dbReference type="ARBA" id="ARBA00012513"/>
    </source>
</evidence>
<dbReference type="InterPro" id="IPR012677">
    <property type="entry name" value="Nucleotide-bd_a/b_plait_sf"/>
</dbReference>
<comment type="caution">
    <text evidence="11">The sequence shown here is derived from an EMBL/GenBank/DDBJ whole genome shotgun (WGS) entry which is preliminary data.</text>
</comment>
<dbReference type="Proteomes" id="UP001412067">
    <property type="component" value="Unassembled WGS sequence"/>
</dbReference>
<evidence type="ECO:0000256" key="5">
    <source>
        <dbReference type="ARBA" id="ARBA00022777"/>
    </source>
</evidence>
<dbReference type="SMART" id="SM00360">
    <property type="entry name" value="RRM"/>
    <property type="match status" value="1"/>
</dbReference>
<dbReference type="GO" id="GO:1990904">
    <property type="term" value="C:ribonucleoprotein complex"/>
    <property type="evidence" value="ECO:0007669"/>
    <property type="project" value="UniProtKB-KW"/>
</dbReference>
<comment type="catalytic activity">
    <reaction evidence="7">
        <text>L-threonyl-[protein] + ATP = O-phospho-L-threonyl-[protein] + ADP + H(+)</text>
        <dbReference type="Rhea" id="RHEA:46608"/>
        <dbReference type="Rhea" id="RHEA-COMP:11060"/>
        <dbReference type="Rhea" id="RHEA-COMP:11605"/>
        <dbReference type="ChEBI" id="CHEBI:15378"/>
        <dbReference type="ChEBI" id="CHEBI:30013"/>
        <dbReference type="ChEBI" id="CHEBI:30616"/>
        <dbReference type="ChEBI" id="CHEBI:61977"/>
        <dbReference type="ChEBI" id="CHEBI:456216"/>
        <dbReference type="EC" id="2.7.11.1"/>
    </reaction>
</comment>
<evidence type="ECO:0000313" key="11">
    <source>
        <dbReference type="EMBL" id="KAK8953568.1"/>
    </source>
</evidence>
<proteinExistence type="predicted"/>
<keyword evidence="12" id="KW-1185">Reference proteome</keyword>
<dbReference type="Gene3D" id="3.30.70.330">
    <property type="match status" value="1"/>
</dbReference>
<dbReference type="PANTHER" id="PTHR48035">
    <property type="entry name" value="HETEROGENEOUS NUCLEAR RIBONUCLEOPROTEIN 1"/>
    <property type="match status" value="1"/>
</dbReference>
<gene>
    <name evidence="11" type="primary">RNP1</name>
    <name evidence="11" type="ORF">KSP40_PGU004283</name>
</gene>
<evidence type="ECO:0000256" key="6">
    <source>
        <dbReference type="ARBA" id="ARBA00022840"/>
    </source>
</evidence>
<dbReference type="Pfam" id="PF01163">
    <property type="entry name" value="RIO1"/>
    <property type="match status" value="1"/>
</dbReference>